<feature type="region of interest" description="Disordered" evidence="1">
    <location>
        <begin position="139"/>
        <end position="183"/>
    </location>
</feature>
<evidence type="ECO:0000256" key="1">
    <source>
        <dbReference type="SAM" id="MobiDB-lite"/>
    </source>
</evidence>
<keyword evidence="3" id="KW-1185">Reference proteome</keyword>
<reference evidence="2" key="1">
    <citation type="submission" date="2020-08" db="EMBL/GenBank/DDBJ databases">
        <title>Multicomponent nature underlies the extraordinary mechanical properties of spider dragline silk.</title>
        <authorList>
            <person name="Kono N."/>
            <person name="Nakamura H."/>
            <person name="Mori M."/>
            <person name="Yoshida Y."/>
            <person name="Ohtoshi R."/>
            <person name="Malay A.D."/>
            <person name="Moran D.A.P."/>
            <person name="Tomita M."/>
            <person name="Numata K."/>
            <person name="Arakawa K."/>
        </authorList>
    </citation>
    <scope>NUCLEOTIDE SEQUENCE</scope>
</reference>
<dbReference type="EMBL" id="BMAW01001612">
    <property type="protein sequence ID" value="GFS74704.1"/>
    <property type="molecule type" value="Genomic_DNA"/>
</dbReference>
<proteinExistence type="predicted"/>
<accession>A0A8X6MRX3</accession>
<sequence length="446" mass="50313">MMDAQNNWSDRTETAMEQNANDENEIIDQGAAITASPYSRVYNEDFFVKNFSTTRRAIQGRNAYAAWARKLGLTKKDDPEFLRIHEELRKAGENLDKVLAHLGDVSLFKLPASEKELDAMIQKPPKPASTQETATATIAAAPLTQDRTDSASQGKKSVKRTRDSEGFISPPKHLTRKAPKAAPTVNIAEDVPTSDPDVDVNILDPVCEKREINEVKSEVQEKISVLEKRLCYLEERPINSLPSSEVICSRPTDKPLTFDGQTSWSVFKTQFDVVSSSNGWTGRVKASQLVASLRGYAAEVLQGIPAGNLTNLTTIERALESRFGDSHLTRFYRTELKTRRQKPGESLQVLAADVELLMSLAYAECPLDIRESLAAKYFVDAIRDEDTQHSTRLAKDLKSALAYSMNMKLQERFQRPPSMSDLYRWRMIQKRKRINLNLYSTGWKNY</sequence>
<protein>
    <submittedName>
        <fullName evidence="2">Uncharacterized protein</fullName>
    </submittedName>
</protein>
<gene>
    <name evidence="2" type="primary">AVEN_28940_1</name>
    <name evidence="2" type="ORF">NPIL_676341</name>
</gene>
<dbReference type="PANTHER" id="PTHR45823">
    <property type="entry name" value="T-SNARE COILED-COIL HOMOLOGY DOMAIN-CONTAINING PROTEIN"/>
    <property type="match status" value="1"/>
</dbReference>
<organism evidence="2 3">
    <name type="scientific">Nephila pilipes</name>
    <name type="common">Giant wood spider</name>
    <name type="synonym">Nephila maculata</name>
    <dbReference type="NCBI Taxonomy" id="299642"/>
    <lineage>
        <taxon>Eukaryota</taxon>
        <taxon>Metazoa</taxon>
        <taxon>Ecdysozoa</taxon>
        <taxon>Arthropoda</taxon>
        <taxon>Chelicerata</taxon>
        <taxon>Arachnida</taxon>
        <taxon>Araneae</taxon>
        <taxon>Araneomorphae</taxon>
        <taxon>Entelegynae</taxon>
        <taxon>Araneoidea</taxon>
        <taxon>Nephilidae</taxon>
        <taxon>Nephila</taxon>
    </lineage>
</organism>
<dbReference type="Proteomes" id="UP000887013">
    <property type="component" value="Unassembled WGS sequence"/>
</dbReference>
<evidence type="ECO:0000313" key="3">
    <source>
        <dbReference type="Proteomes" id="UP000887013"/>
    </source>
</evidence>
<dbReference type="OrthoDB" id="5957375at2759"/>
<name>A0A8X6MRX3_NEPPI</name>
<evidence type="ECO:0000313" key="2">
    <source>
        <dbReference type="EMBL" id="GFS74704.1"/>
    </source>
</evidence>
<comment type="caution">
    <text evidence="2">The sequence shown here is derived from an EMBL/GenBank/DDBJ whole genome shotgun (WGS) entry which is preliminary data.</text>
</comment>
<dbReference type="PANTHER" id="PTHR45823:SF1">
    <property type="entry name" value="T-SNARE COILED-COIL HOMOLOGY DOMAIN-CONTAINING PROTEIN"/>
    <property type="match status" value="1"/>
</dbReference>
<dbReference type="AlphaFoldDB" id="A0A8X6MRX3"/>